<dbReference type="EC" id="4.2.3.-" evidence="4"/>
<dbReference type="GO" id="GO:0008299">
    <property type="term" value="P:isoprenoid biosynthetic process"/>
    <property type="evidence" value="ECO:0007669"/>
    <property type="project" value="UniProtKB-ARBA"/>
</dbReference>
<evidence type="ECO:0000256" key="4">
    <source>
        <dbReference type="RuleBase" id="RU366034"/>
    </source>
</evidence>
<dbReference type="SUPFAM" id="SSF48576">
    <property type="entry name" value="Terpenoid synthases"/>
    <property type="match status" value="1"/>
</dbReference>
<evidence type="ECO:0000256" key="3">
    <source>
        <dbReference type="ARBA" id="ARBA00022842"/>
    </source>
</evidence>
<dbReference type="HOGENOM" id="CLU_057570_0_0_1"/>
<protein>
    <recommendedName>
        <fullName evidence="4">Terpene synthase</fullName>
        <ecNumber evidence="4">4.2.3.-</ecNumber>
    </recommendedName>
</protein>
<dbReference type="InterPro" id="IPR008949">
    <property type="entry name" value="Isoprenoid_synthase_dom_sf"/>
</dbReference>
<dbReference type="Proteomes" id="UP000030678">
    <property type="component" value="Unassembled WGS sequence"/>
</dbReference>
<keyword evidence="4" id="KW-0456">Lyase</keyword>
<dbReference type="GeneID" id="19980748"/>
<dbReference type="AlphaFoldDB" id="V9DHQ9"/>
<organism evidence="5 6">
    <name type="scientific">Cladophialophora carrionii CBS 160.54</name>
    <dbReference type="NCBI Taxonomy" id="1279043"/>
    <lineage>
        <taxon>Eukaryota</taxon>
        <taxon>Fungi</taxon>
        <taxon>Dikarya</taxon>
        <taxon>Ascomycota</taxon>
        <taxon>Pezizomycotina</taxon>
        <taxon>Eurotiomycetes</taxon>
        <taxon>Chaetothyriomycetidae</taxon>
        <taxon>Chaetothyriales</taxon>
        <taxon>Herpotrichiellaceae</taxon>
        <taxon>Cladophialophora</taxon>
    </lineage>
</organism>
<dbReference type="Pfam" id="PF19086">
    <property type="entry name" value="Terpene_syn_C_2"/>
    <property type="match status" value="1"/>
</dbReference>
<reference evidence="5 6" key="1">
    <citation type="submission" date="2013-03" db="EMBL/GenBank/DDBJ databases">
        <title>The Genome Sequence of Cladophialophora carrionii CBS 160.54.</title>
        <authorList>
            <consortium name="The Broad Institute Genomics Platform"/>
            <person name="Cuomo C."/>
            <person name="de Hoog S."/>
            <person name="Gorbushina A."/>
            <person name="Walker B."/>
            <person name="Young S.K."/>
            <person name="Zeng Q."/>
            <person name="Gargeya S."/>
            <person name="Fitzgerald M."/>
            <person name="Haas B."/>
            <person name="Abouelleil A."/>
            <person name="Allen A.W."/>
            <person name="Alvarado L."/>
            <person name="Arachchi H.M."/>
            <person name="Berlin A.M."/>
            <person name="Chapman S.B."/>
            <person name="Gainer-Dewar J."/>
            <person name="Goldberg J."/>
            <person name="Griggs A."/>
            <person name="Gujja S."/>
            <person name="Hansen M."/>
            <person name="Howarth C."/>
            <person name="Imamovic A."/>
            <person name="Ireland A."/>
            <person name="Larimer J."/>
            <person name="McCowan C."/>
            <person name="Murphy C."/>
            <person name="Pearson M."/>
            <person name="Poon T.W."/>
            <person name="Priest M."/>
            <person name="Roberts A."/>
            <person name="Saif S."/>
            <person name="Shea T."/>
            <person name="Sisk P."/>
            <person name="Sykes S."/>
            <person name="Wortman J."/>
            <person name="Nusbaum C."/>
            <person name="Birren B."/>
        </authorList>
    </citation>
    <scope>NUCLEOTIDE SEQUENCE [LARGE SCALE GENOMIC DNA]</scope>
    <source>
        <strain evidence="5 6">CBS 160.54</strain>
    </source>
</reference>
<evidence type="ECO:0000313" key="5">
    <source>
        <dbReference type="EMBL" id="ETI25482.1"/>
    </source>
</evidence>
<accession>V9DHQ9</accession>
<keyword evidence="4" id="KW-0479">Metal-binding</keyword>
<dbReference type="OrthoDB" id="3004402at2759"/>
<evidence type="ECO:0000256" key="2">
    <source>
        <dbReference type="ARBA" id="ARBA00006333"/>
    </source>
</evidence>
<name>V9DHQ9_9EURO</name>
<evidence type="ECO:0000313" key="6">
    <source>
        <dbReference type="Proteomes" id="UP000030678"/>
    </source>
</evidence>
<dbReference type="VEuPathDB" id="FungiDB:G647_02255"/>
<dbReference type="EMBL" id="KB822703">
    <property type="protein sequence ID" value="ETI25482.1"/>
    <property type="molecule type" value="Genomic_DNA"/>
</dbReference>
<evidence type="ECO:0000256" key="1">
    <source>
        <dbReference type="ARBA" id="ARBA00001946"/>
    </source>
</evidence>
<comment type="cofactor">
    <cofactor evidence="1 4">
        <name>Mg(2+)</name>
        <dbReference type="ChEBI" id="CHEBI:18420"/>
    </cofactor>
</comment>
<dbReference type="PANTHER" id="PTHR35201">
    <property type="entry name" value="TERPENE SYNTHASE"/>
    <property type="match status" value="1"/>
</dbReference>
<comment type="similarity">
    <text evidence="2 4">Belongs to the terpene synthase family.</text>
</comment>
<dbReference type="GO" id="GO:0010333">
    <property type="term" value="F:terpene synthase activity"/>
    <property type="evidence" value="ECO:0007669"/>
    <property type="project" value="InterPro"/>
</dbReference>
<dbReference type="Gene3D" id="1.10.600.10">
    <property type="entry name" value="Farnesyl Diphosphate Synthase"/>
    <property type="match status" value="1"/>
</dbReference>
<proteinExistence type="inferred from homology"/>
<sequence>MGSLSVEDQTQSHANTPFGLQPSILTAKCHPLVEQVTQEVDAYFSEHWPFKDEKTRKKFLSQGIPRVTCLYCANALDDRIAFACKLITITFLTDDVLDHMSLDDGIIYNEKLMRLARGDEQPDRSIPVEYMMYDIWESMRAHDKELADEVLEPAFVFMRAQVDKQRLKPMDLQTYFEYREQDVGKAFLSAIMRFSMGLHMTSEELELARPVEENCSKSISVVNDICSYEKEVRIAARGHEGGALCSSVPIMQLIANVDVPGAKRILWQMCREWEVRHRQLVDEVTRKNQSPALAAYLEGLEYQMAGNEVWSLITPRYNDVTVG</sequence>
<dbReference type="GO" id="GO:0046872">
    <property type="term" value="F:metal ion binding"/>
    <property type="evidence" value="ECO:0007669"/>
    <property type="project" value="UniProtKB-KW"/>
</dbReference>
<keyword evidence="3 4" id="KW-0460">Magnesium</keyword>
<dbReference type="RefSeq" id="XP_008724827.1">
    <property type="nucleotide sequence ID" value="XM_008726605.1"/>
</dbReference>
<dbReference type="PANTHER" id="PTHR35201:SF4">
    <property type="entry name" value="BETA-PINACENE SYNTHASE-RELATED"/>
    <property type="match status" value="1"/>
</dbReference>
<dbReference type="InterPro" id="IPR034686">
    <property type="entry name" value="Terpene_cyclase-like_2"/>
</dbReference>
<gene>
    <name evidence="5" type="ORF">G647_02255</name>
</gene>